<proteinExistence type="predicted"/>
<dbReference type="Proteomes" id="UP000184251">
    <property type="component" value="Unassembled WGS sequence"/>
</dbReference>
<keyword evidence="5" id="KW-1185">Reference proteome</keyword>
<accession>A0A1M4S480</accession>
<dbReference type="AlphaFoldDB" id="A0A1M4S480"/>
<organism evidence="4 5">
    <name type="scientific">Alkalibacter saccharofermentans DSM 14828</name>
    <dbReference type="NCBI Taxonomy" id="1120975"/>
    <lineage>
        <taxon>Bacteria</taxon>
        <taxon>Bacillati</taxon>
        <taxon>Bacillota</taxon>
        <taxon>Clostridia</taxon>
        <taxon>Eubacteriales</taxon>
        <taxon>Eubacteriaceae</taxon>
        <taxon>Alkalibacter</taxon>
    </lineage>
</organism>
<dbReference type="RefSeq" id="WP_073269031.1">
    <property type="nucleotide sequence ID" value="NZ_FQTU01000001.1"/>
</dbReference>
<name>A0A1M4S480_9FIRM</name>
<dbReference type="InterPro" id="IPR036249">
    <property type="entry name" value="Thioredoxin-like_sf"/>
</dbReference>
<dbReference type="GO" id="GO:0046872">
    <property type="term" value="F:metal ion binding"/>
    <property type="evidence" value="ECO:0007669"/>
    <property type="project" value="UniProtKB-KW"/>
</dbReference>
<reference evidence="4 5" key="1">
    <citation type="submission" date="2016-11" db="EMBL/GenBank/DDBJ databases">
        <authorList>
            <person name="Jaros S."/>
            <person name="Januszkiewicz K."/>
            <person name="Wedrychowicz H."/>
        </authorList>
    </citation>
    <scope>NUCLEOTIDE SEQUENCE [LARGE SCALE GENOMIC DNA]</scope>
    <source>
        <strain evidence="4 5">DSM 14828</strain>
    </source>
</reference>
<dbReference type="Pfam" id="PF01257">
    <property type="entry name" value="2Fe-2S_thioredx"/>
    <property type="match status" value="1"/>
</dbReference>
<dbReference type="GO" id="GO:0051536">
    <property type="term" value="F:iron-sulfur cluster binding"/>
    <property type="evidence" value="ECO:0007669"/>
    <property type="project" value="UniProtKB-KW"/>
</dbReference>
<evidence type="ECO:0000256" key="1">
    <source>
        <dbReference type="ARBA" id="ARBA00022723"/>
    </source>
</evidence>
<evidence type="ECO:0000313" key="4">
    <source>
        <dbReference type="EMBL" id="SHE27013.1"/>
    </source>
</evidence>
<dbReference type="OrthoDB" id="9800692at2"/>
<protein>
    <submittedName>
        <fullName evidence="4">(2Fe-2S) ferredoxin</fullName>
    </submittedName>
</protein>
<gene>
    <name evidence="4" type="ORF">SAMN02746064_00018</name>
</gene>
<keyword evidence="2" id="KW-0408">Iron</keyword>
<sequence>MEKLKHHIFVCGSARLVGENKGFCLQKDAVDIVLNFNEEIQDRDLDGEVMVTSTGCMGICSKGPIVVVYPEQTWYGKVTPDDVEEIVDALEEEEKVERLII</sequence>
<keyword evidence="3" id="KW-0411">Iron-sulfur</keyword>
<keyword evidence="1" id="KW-0479">Metal-binding</keyword>
<dbReference type="SUPFAM" id="SSF52833">
    <property type="entry name" value="Thioredoxin-like"/>
    <property type="match status" value="1"/>
</dbReference>
<dbReference type="Gene3D" id="3.40.30.10">
    <property type="entry name" value="Glutaredoxin"/>
    <property type="match status" value="1"/>
</dbReference>
<dbReference type="EMBL" id="FQTU01000001">
    <property type="protein sequence ID" value="SHE27013.1"/>
    <property type="molecule type" value="Genomic_DNA"/>
</dbReference>
<evidence type="ECO:0000313" key="5">
    <source>
        <dbReference type="Proteomes" id="UP000184251"/>
    </source>
</evidence>
<evidence type="ECO:0000256" key="3">
    <source>
        <dbReference type="ARBA" id="ARBA00023014"/>
    </source>
</evidence>
<dbReference type="CDD" id="cd02980">
    <property type="entry name" value="TRX_Fd_family"/>
    <property type="match status" value="1"/>
</dbReference>
<evidence type="ECO:0000256" key="2">
    <source>
        <dbReference type="ARBA" id="ARBA00023004"/>
    </source>
</evidence>
<dbReference type="PANTHER" id="PTHR43578">
    <property type="entry name" value="NADH-QUINONE OXIDOREDUCTASE SUBUNIT F"/>
    <property type="match status" value="1"/>
</dbReference>
<dbReference type="STRING" id="1120975.SAMN02746064_00018"/>
<dbReference type="PANTHER" id="PTHR43578:SF3">
    <property type="entry name" value="NADH-QUINONE OXIDOREDUCTASE SUBUNIT F"/>
    <property type="match status" value="1"/>
</dbReference>